<dbReference type="PRINTS" id="PR00450">
    <property type="entry name" value="RECOVERIN"/>
</dbReference>
<dbReference type="Proteomes" id="UP001230188">
    <property type="component" value="Unassembled WGS sequence"/>
</dbReference>
<protein>
    <recommendedName>
        <fullName evidence="9">Calmodulin</fullName>
    </recommendedName>
</protein>
<dbReference type="SMART" id="SM00330">
    <property type="entry name" value="PIPKc"/>
    <property type="match status" value="1"/>
</dbReference>
<evidence type="ECO:0000259" key="5">
    <source>
        <dbReference type="PROSITE" id="PS50222"/>
    </source>
</evidence>
<dbReference type="SMART" id="SM00054">
    <property type="entry name" value="EFh"/>
    <property type="match status" value="4"/>
</dbReference>
<dbReference type="InterPro" id="IPR011993">
    <property type="entry name" value="PH-like_dom_sf"/>
</dbReference>
<feature type="domain" description="EF-hand" evidence="5">
    <location>
        <begin position="165"/>
        <end position="200"/>
    </location>
</feature>
<dbReference type="SUPFAM" id="SSF56104">
    <property type="entry name" value="SAICAR synthase-like"/>
    <property type="match status" value="1"/>
</dbReference>
<feature type="region of interest" description="Disordered" evidence="3">
    <location>
        <begin position="207"/>
        <end position="235"/>
    </location>
</feature>
<dbReference type="PROSITE" id="PS50003">
    <property type="entry name" value="PH_DOMAIN"/>
    <property type="match status" value="1"/>
</dbReference>
<dbReference type="SUPFAM" id="SSF50729">
    <property type="entry name" value="PH domain-like"/>
    <property type="match status" value="1"/>
</dbReference>
<dbReference type="AlphaFoldDB" id="A0AAD7ULM9"/>
<dbReference type="PANTHER" id="PTHR23086:SF8">
    <property type="entry name" value="PHOSPHATIDYLINOSITOL 5-PHOSPHATE 4-KINASE, ISOFORM A"/>
    <property type="match status" value="1"/>
</dbReference>
<organism evidence="7 8">
    <name type="scientific">Chrysophaeum taylorii</name>
    <dbReference type="NCBI Taxonomy" id="2483200"/>
    <lineage>
        <taxon>Eukaryota</taxon>
        <taxon>Sar</taxon>
        <taxon>Stramenopiles</taxon>
        <taxon>Ochrophyta</taxon>
        <taxon>Pelagophyceae</taxon>
        <taxon>Pelagomonadales</taxon>
        <taxon>Pelagomonadaceae</taxon>
        <taxon>Chrysophaeum</taxon>
    </lineage>
</organism>
<feature type="domain" description="PH" evidence="4">
    <location>
        <begin position="692"/>
        <end position="804"/>
    </location>
</feature>
<dbReference type="Gene3D" id="3.30.810.10">
    <property type="entry name" value="2-Layer Sandwich"/>
    <property type="match status" value="1"/>
</dbReference>
<gene>
    <name evidence="7" type="ORF">CTAYLR_004163</name>
</gene>
<evidence type="ECO:0000256" key="3">
    <source>
        <dbReference type="SAM" id="MobiDB-lite"/>
    </source>
</evidence>
<evidence type="ECO:0000259" key="4">
    <source>
        <dbReference type="PROSITE" id="PS50003"/>
    </source>
</evidence>
<dbReference type="CDD" id="cd00139">
    <property type="entry name" value="PIPKc"/>
    <property type="match status" value="1"/>
</dbReference>
<dbReference type="InterPro" id="IPR002048">
    <property type="entry name" value="EF_hand_dom"/>
</dbReference>
<dbReference type="Pfam" id="PF13202">
    <property type="entry name" value="EF-hand_5"/>
    <property type="match status" value="2"/>
</dbReference>
<sequence length="837" mass="93787">MRGTSRSSSSNASPKLLELSSDERTRLYLAWGEEEVERLEEVAQRAFSKLDRDGSGELTKEEVCDALPLLGIVLDDGDEDHATEALGGMLFRALDRDGTGSVTLVELVEWLLVMAHGSRQERCIASFRMIDSNLDGLVERDEVLAVVSAVVSAATTCTYVYNDFGVEAFVDDLFAHLDSDNDGALTLEEWSAGLSRHEARVRHLRNSDLDDDLDDDDDDPGEDDEETRDLEQSTGEAALLFGDERRVFATHVMVGIELSLAIKGEIDVEFWLRGQPPAADSTTKKSSERTTTQTTTTQTTNKCGAWFRAHRPSLFHECRQAAGIAARELSDRLGFRQVLGSLLLGEIAGLDERLSQGRSGSIFLWSSDRRFLVKTIDASEAKALDAMLPAYLDHLRANPNTLVQKMLGLFTLRVVTRRGQASERHMVALENALWSPASTRVHLQYDLKGSTFERSVGRNRRGKHGVLHLDRDFREMGEALWLDPKTATALRNQIAVDATFLRDQGITDYSLLVGIHRPTYQPKRHQPRDARAWKKSHDERLKILYDKFRETCGDYYFRRFTYENFVDVACRTSDRPLVLDTTTARTRAAVATSSVRGVRILRGVPHDKSPEGDTYMLGIIDCLTPFDAKKQAEYVAKKFVHHGKNFSAAPPRDYHKRFVSSMCSNVKEGEDATFDAVGSPTSSFPVRPSASSATCEGFLYKAPEGRGLLAHWRRRFCRLQPSHDGRGPVVLHYYADEALNVAKGFLTVHRLPTKNRTTLRGAVTFTTHCEFSIIVDETGRTRDFRAPSQAEKHRWLAAIRDALGLSPDDVDDDHPNSDERSRVSVPFDKKKRSVSCL</sequence>
<dbReference type="SMART" id="SM00233">
    <property type="entry name" value="PH"/>
    <property type="match status" value="1"/>
</dbReference>
<keyword evidence="2" id="KW-0808">Transferase</keyword>
<dbReference type="InterPro" id="IPR027484">
    <property type="entry name" value="PInositol-4-P-5-kinase_N"/>
</dbReference>
<evidence type="ECO:0000256" key="1">
    <source>
        <dbReference type="ARBA" id="ARBA00022837"/>
    </source>
</evidence>
<dbReference type="InterPro" id="IPR027483">
    <property type="entry name" value="PInositol-4-P-4/5-kinase_C_sf"/>
</dbReference>
<feature type="domain" description="EF-hand" evidence="5">
    <location>
        <begin position="90"/>
        <end position="117"/>
    </location>
</feature>
<evidence type="ECO:0000313" key="8">
    <source>
        <dbReference type="Proteomes" id="UP001230188"/>
    </source>
</evidence>
<feature type="domain" description="EF-hand" evidence="5">
    <location>
        <begin position="38"/>
        <end position="73"/>
    </location>
</feature>
<dbReference type="Pfam" id="PF01504">
    <property type="entry name" value="PIP5K"/>
    <property type="match status" value="1"/>
</dbReference>
<evidence type="ECO:0008006" key="9">
    <source>
        <dbReference type="Google" id="ProtNLM"/>
    </source>
</evidence>
<dbReference type="CDD" id="cd00051">
    <property type="entry name" value="EFh"/>
    <property type="match status" value="1"/>
</dbReference>
<accession>A0AAD7ULM9</accession>
<evidence type="ECO:0000313" key="7">
    <source>
        <dbReference type="EMBL" id="KAJ8611260.1"/>
    </source>
</evidence>
<dbReference type="Gene3D" id="3.30.800.10">
    <property type="entry name" value="Phosphatidylinositol Phosphate Kinase II Beta"/>
    <property type="match status" value="1"/>
</dbReference>
<feature type="compositionally biased region" description="Basic and acidic residues" evidence="3">
    <location>
        <begin position="813"/>
        <end position="822"/>
    </location>
</feature>
<keyword evidence="2" id="KW-0067">ATP-binding</keyword>
<dbReference type="PANTHER" id="PTHR23086">
    <property type="entry name" value="PHOSPHATIDYLINOSITOL-4-PHOSPHATE 5-KINASE"/>
    <property type="match status" value="1"/>
</dbReference>
<dbReference type="InterPro" id="IPR002498">
    <property type="entry name" value="PInositol-4-P-4/5-kinase_core"/>
</dbReference>
<feature type="compositionally biased region" description="Acidic residues" evidence="3">
    <location>
        <begin position="209"/>
        <end position="228"/>
    </location>
</feature>
<dbReference type="InterPro" id="IPR001849">
    <property type="entry name" value="PH_domain"/>
</dbReference>
<dbReference type="InterPro" id="IPR011992">
    <property type="entry name" value="EF-hand-dom_pair"/>
</dbReference>
<keyword evidence="2" id="KW-0547">Nucleotide-binding</keyword>
<dbReference type="GO" id="GO:0005509">
    <property type="term" value="F:calcium ion binding"/>
    <property type="evidence" value="ECO:0007669"/>
    <property type="project" value="InterPro"/>
</dbReference>
<proteinExistence type="predicted"/>
<keyword evidence="8" id="KW-1185">Reference proteome</keyword>
<dbReference type="PROSITE" id="PS00018">
    <property type="entry name" value="EF_HAND_1"/>
    <property type="match status" value="3"/>
</dbReference>
<dbReference type="GO" id="GO:0005524">
    <property type="term" value="F:ATP binding"/>
    <property type="evidence" value="ECO:0007669"/>
    <property type="project" value="UniProtKB-UniRule"/>
</dbReference>
<dbReference type="GO" id="GO:0005886">
    <property type="term" value="C:plasma membrane"/>
    <property type="evidence" value="ECO:0007669"/>
    <property type="project" value="TreeGrafter"/>
</dbReference>
<keyword evidence="2" id="KW-0418">Kinase</keyword>
<dbReference type="InterPro" id="IPR023610">
    <property type="entry name" value="PInositol-4/5-P-5/4-kinase"/>
</dbReference>
<dbReference type="InterPro" id="IPR018247">
    <property type="entry name" value="EF_Hand_1_Ca_BS"/>
</dbReference>
<comment type="caution">
    <text evidence="7">The sequence shown here is derived from an EMBL/GenBank/DDBJ whole genome shotgun (WGS) entry which is preliminary data.</text>
</comment>
<dbReference type="Gene3D" id="1.10.238.10">
    <property type="entry name" value="EF-hand"/>
    <property type="match status" value="2"/>
</dbReference>
<dbReference type="Gene3D" id="2.30.29.30">
    <property type="entry name" value="Pleckstrin-homology domain (PH domain)/Phosphotyrosine-binding domain (PTB)"/>
    <property type="match status" value="1"/>
</dbReference>
<evidence type="ECO:0000256" key="2">
    <source>
        <dbReference type="PROSITE-ProRule" id="PRU00781"/>
    </source>
</evidence>
<dbReference type="GO" id="GO:0016308">
    <property type="term" value="F:1-phosphatidylinositol-4-phosphate 5-kinase activity"/>
    <property type="evidence" value="ECO:0007669"/>
    <property type="project" value="TreeGrafter"/>
</dbReference>
<feature type="region of interest" description="Disordered" evidence="3">
    <location>
        <begin position="277"/>
        <end position="297"/>
    </location>
</feature>
<name>A0AAD7ULM9_9STRA</name>
<feature type="domain" description="PIPK" evidence="6">
    <location>
        <begin position="244"/>
        <end position="666"/>
    </location>
</feature>
<dbReference type="Pfam" id="PF00169">
    <property type="entry name" value="PH"/>
    <property type="match status" value="1"/>
</dbReference>
<dbReference type="PROSITE" id="PS50222">
    <property type="entry name" value="EF_HAND_2"/>
    <property type="match status" value="4"/>
</dbReference>
<dbReference type="PROSITE" id="PS51455">
    <property type="entry name" value="PIPK"/>
    <property type="match status" value="1"/>
</dbReference>
<dbReference type="SUPFAM" id="SSF47473">
    <property type="entry name" value="EF-hand"/>
    <property type="match status" value="1"/>
</dbReference>
<feature type="domain" description="EF-hand" evidence="5">
    <location>
        <begin position="118"/>
        <end position="153"/>
    </location>
</feature>
<keyword evidence="1" id="KW-0106">Calcium</keyword>
<feature type="region of interest" description="Disordered" evidence="3">
    <location>
        <begin position="806"/>
        <end position="837"/>
    </location>
</feature>
<reference evidence="7" key="1">
    <citation type="submission" date="2023-01" db="EMBL/GenBank/DDBJ databases">
        <title>Metagenome sequencing of chrysophaentin producing Chrysophaeum taylorii.</title>
        <authorList>
            <person name="Davison J."/>
            <person name="Bewley C."/>
        </authorList>
    </citation>
    <scope>NUCLEOTIDE SEQUENCE</scope>
    <source>
        <strain evidence="7">NIES-1699</strain>
    </source>
</reference>
<dbReference type="CDD" id="cd00821">
    <property type="entry name" value="PH"/>
    <property type="match status" value="1"/>
</dbReference>
<dbReference type="GO" id="GO:0046854">
    <property type="term" value="P:phosphatidylinositol phosphate biosynthetic process"/>
    <property type="evidence" value="ECO:0007669"/>
    <property type="project" value="TreeGrafter"/>
</dbReference>
<dbReference type="EMBL" id="JAQMWT010000078">
    <property type="protein sequence ID" value="KAJ8611260.1"/>
    <property type="molecule type" value="Genomic_DNA"/>
</dbReference>
<evidence type="ECO:0000259" key="6">
    <source>
        <dbReference type="PROSITE" id="PS51455"/>
    </source>
</evidence>